<evidence type="ECO:0000259" key="3">
    <source>
        <dbReference type="Pfam" id="PF00905"/>
    </source>
</evidence>
<dbReference type="SUPFAM" id="SSF56601">
    <property type="entry name" value="beta-lactamase/transpeptidase-like"/>
    <property type="match status" value="1"/>
</dbReference>
<comment type="caution">
    <text evidence="4">The sequence shown here is derived from an EMBL/GenBank/DDBJ whole genome shotgun (WGS) entry which is preliminary data.</text>
</comment>
<dbReference type="Proteomes" id="UP000321827">
    <property type="component" value="Unassembled WGS sequence"/>
</dbReference>
<dbReference type="EMBL" id="BJXN01000015">
    <property type="protein sequence ID" value="GEM90534.1"/>
    <property type="molecule type" value="Genomic_DNA"/>
</dbReference>
<feature type="domain" description="Penicillin-binding protein transpeptidase" evidence="3">
    <location>
        <begin position="155"/>
        <end position="448"/>
    </location>
</feature>
<dbReference type="Gene3D" id="3.40.710.10">
    <property type="entry name" value="DD-peptidase/beta-lactamase superfamily"/>
    <property type="match status" value="1"/>
</dbReference>
<comment type="subcellular location">
    <subcellularLocation>
        <location evidence="1">Membrane</location>
    </subcellularLocation>
</comment>
<dbReference type="SUPFAM" id="SSF56519">
    <property type="entry name" value="Penicillin binding protein dimerisation domain"/>
    <property type="match status" value="1"/>
</dbReference>
<name>A0A511RLJ0_9DEIN</name>
<reference evidence="4 5" key="1">
    <citation type="submission" date="2019-07" db="EMBL/GenBank/DDBJ databases">
        <title>Whole genome shotgun sequence of Oceanithermus desulfurans NBRC 100063.</title>
        <authorList>
            <person name="Hosoyama A."/>
            <person name="Uohara A."/>
            <person name="Ohji S."/>
            <person name="Ichikawa N."/>
        </authorList>
    </citation>
    <scope>NUCLEOTIDE SEQUENCE [LARGE SCALE GENOMIC DNA]</scope>
    <source>
        <strain evidence="4 5">NBRC 100063</strain>
    </source>
</reference>
<dbReference type="Pfam" id="PF00905">
    <property type="entry name" value="Transpeptidase"/>
    <property type="match status" value="1"/>
</dbReference>
<keyword evidence="2" id="KW-0472">Membrane</keyword>
<dbReference type="Gene3D" id="3.30.450.330">
    <property type="match status" value="1"/>
</dbReference>
<evidence type="ECO:0000313" key="5">
    <source>
        <dbReference type="Proteomes" id="UP000321827"/>
    </source>
</evidence>
<dbReference type="OrthoDB" id="9804124at2"/>
<dbReference type="GO" id="GO:0071555">
    <property type="term" value="P:cell wall organization"/>
    <property type="evidence" value="ECO:0007669"/>
    <property type="project" value="TreeGrafter"/>
</dbReference>
<evidence type="ECO:0000256" key="1">
    <source>
        <dbReference type="ARBA" id="ARBA00004370"/>
    </source>
</evidence>
<organism evidence="4 5">
    <name type="scientific">Oceanithermus desulfurans NBRC 100063</name>
    <dbReference type="NCBI Taxonomy" id="1227550"/>
    <lineage>
        <taxon>Bacteria</taxon>
        <taxon>Thermotogati</taxon>
        <taxon>Deinococcota</taxon>
        <taxon>Deinococci</taxon>
        <taxon>Thermales</taxon>
        <taxon>Thermaceae</taxon>
        <taxon>Oceanithermus</taxon>
    </lineage>
</organism>
<sequence>MNAASVQRVWALTFLLAAWAALLSMGLASILRTAPLPSSGWPEPARPQPVVPPRGAIYAADGTPLALSLQNGDRVYPMGSLAGQVVGYVKGKRDPESGRINTAGELEAGQAGAERAMEGRLSRAGDVYLTIDPALQTFAEEALWKGVEASGAEWGTAIVMETKSGRLLAVANAPAFDPGAPRGAPGDDPRLTNYAFERLIEPGSTMKALTAATLLQAGAARMDDVVDAPMRRKVADRTIRDVVRHPPRLSLAQVLAYSSNVGMSTFAERLDARTLTGYHRKLHLYDADLLPGFRVWAPLYRPPEQVGEVELANLSFGQGLSVTPLHLAAAFNTLANDGVYVPPALVEPVGGPRTERVFRPEVARELRAVLSEFNAPRARLRGYDLGGKTGTAQISTGRGYEDSETYAALYAGFVPAGQPRVTVLVVLYRPQTSIFGSKVAAPIFREIAARALAYWGVAPASVRLGSGE</sequence>
<dbReference type="Gene3D" id="3.90.1310.10">
    <property type="entry name" value="Penicillin-binding protein 2a (Domain 2)"/>
    <property type="match status" value="1"/>
</dbReference>
<accession>A0A511RLJ0</accession>
<evidence type="ECO:0000256" key="2">
    <source>
        <dbReference type="ARBA" id="ARBA00023136"/>
    </source>
</evidence>
<protein>
    <submittedName>
        <fullName evidence="4">Penicillin-binding protein</fullName>
    </submittedName>
</protein>
<dbReference type="RefSeq" id="WP_147148348.1">
    <property type="nucleotide sequence ID" value="NZ_BJXN01000015.1"/>
</dbReference>
<evidence type="ECO:0000313" key="4">
    <source>
        <dbReference type="EMBL" id="GEM90534.1"/>
    </source>
</evidence>
<dbReference type="PANTHER" id="PTHR30627:SF1">
    <property type="entry name" value="PEPTIDOGLYCAN D,D-TRANSPEPTIDASE FTSI"/>
    <property type="match status" value="1"/>
</dbReference>
<dbReference type="AlphaFoldDB" id="A0A511RLJ0"/>
<dbReference type="InterPro" id="IPR036138">
    <property type="entry name" value="PBP_dimer_sf"/>
</dbReference>
<dbReference type="InterPro" id="IPR012338">
    <property type="entry name" value="Beta-lactam/transpept-like"/>
</dbReference>
<dbReference type="GO" id="GO:0005886">
    <property type="term" value="C:plasma membrane"/>
    <property type="evidence" value="ECO:0007669"/>
    <property type="project" value="TreeGrafter"/>
</dbReference>
<dbReference type="GO" id="GO:0008658">
    <property type="term" value="F:penicillin binding"/>
    <property type="evidence" value="ECO:0007669"/>
    <property type="project" value="InterPro"/>
</dbReference>
<dbReference type="InterPro" id="IPR050515">
    <property type="entry name" value="Beta-lactam/transpept"/>
</dbReference>
<dbReference type="InterPro" id="IPR001460">
    <property type="entry name" value="PCN-bd_Tpept"/>
</dbReference>
<dbReference type="PANTHER" id="PTHR30627">
    <property type="entry name" value="PEPTIDOGLYCAN D,D-TRANSPEPTIDASE"/>
    <property type="match status" value="1"/>
</dbReference>
<proteinExistence type="predicted"/>
<gene>
    <name evidence="4" type="ORF">ODE01S_19680</name>
</gene>